<feature type="transmembrane region" description="Helical" evidence="1">
    <location>
        <begin position="41"/>
        <end position="61"/>
    </location>
</feature>
<feature type="domain" description="DUF1468" evidence="2">
    <location>
        <begin position="10"/>
        <end position="153"/>
    </location>
</feature>
<keyword evidence="1" id="KW-1133">Transmembrane helix</keyword>
<dbReference type="PATRIC" id="fig|742734.4.peg.1917"/>
<evidence type="ECO:0000313" key="4">
    <source>
        <dbReference type="Proteomes" id="UP000037392"/>
    </source>
</evidence>
<feature type="transmembrane region" description="Helical" evidence="1">
    <location>
        <begin position="127"/>
        <end position="148"/>
    </location>
</feature>
<dbReference type="RefSeq" id="WP_007861347.1">
    <property type="nucleotide sequence ID" value="NZ_KQ235877.1"/>
</dbReference>
<dbReference type="Proteomes" id="UP000037392">
    <property type="component" value="Unassembled WGS sequence"/>
</dbReference>
<protein>
    <recommendedName>
        <fullName evidence="2">DUF1468 domain-containing protein</fullName>
    </recommendedName>
</protein>
<feature type="transmembrane region" description="Helical" evidence="1">
    <location>
        <begin position="99"/>
        <end position="115"/>
    </location>
</feature>
<evidence type="ECO:0000259" key="2">
    <source>
        <dbReference type="Pfam" id="PF07331"/>
    </source>
</evidence>
<dbReference type="GeneID" id="93164391"/>
<keyword evidence="1" id="KW-0472">Membrane</keyword>
<accession>A0A0J9C758</accession>
<dbReference type="Pfam" id="PF07331">
    <property type="entry name" value="TctB"/>
    <property type="match status" value="1"/>
</dbReference>
<proteinExistence type="predicted"/>
<reference evidence="3 4" key="1">
    <citation type="submission" date="2011-04" db="EMBL/GenBank/DDBJ databases">
        <title>The Genome Sequence of Clostridium citroniae WAL-19142.</title>
        <authorList>
            <consortium name="The Broad Institute Genome Sequencing Platform"/>
            <person name="Earl A."/>
            <person name="Ward D."/>
            <person name="Feldgarden M."/>
            <person name="Gevers D."/>
            <person name="Warren Y.A."/>
            <person name="Tyrrell K.L."/>
            <person name="Citron D.M."/>
            <person name="Goldstein E.J."/>
            <person name="Daigneault M."/>
            <person name="Allen-Vercoe E."/>
            <person name="Young S.K."/>
            <person name="Zeng Q."/>
            <person name="Gargeya S."/>
            <person name="Fitzgerald M."/>
            <person name="Haas B."/>
            <person name="Abouelleil A."/>
            <person name="Alvarado L."/>
            <person name="Arachchi H.M."/>
            <person name="Berlin A."/>
            <person name="Brown A."/>
            <person name="Chapman S.B."/>
            <person name="Chen Z."/>
            <person name="Dunbar C."/>
            <person name="Freedman E."/>
            <person name="Gearin G."/>
            <person name="Gellesch M."/>
            <person name="Goldberg J."/>
            <person name="Griggs A."/>
            <person name="Gujja S."/>
            <person name="Heilman E.R."/>
            <person name="Heiman D."/>
            <person name="Howarth C."/>
            <person name="Larson L."/>
            <person name="Lui A."/>
            <person name="MacDonald P.J."/>
            <person name="Mehta T."/>
            <person name="Montmayeur A."/>
            <person name="Murphy C."/>
            <person name="Neiman D."/>
            <person name="Pearson M."/>
            <person name="Priest M."/>
            <person name="Roberts A."/>
            <person name="Saif S."/>
            <person name="Shea T."/>
            <person name="Shenoy N."/>
            <person name="Sisk P."/>
            <person name="Stolte C."/>
            <person name="Sykes S."/>
            <person name="White J."/>
            <person name="Yandava C."/>
            <person name="Wortman J."/>
            <person name="Nusbaum C."/>
            <person name="Birren B."/>
        </authorList>
    </citation>
    <scope>NUCLEOTIDE SEQUENCE [LARGE SCALE GENOMIC DNA]</scope>
    <source>
        <strain evidence="3 4">WAL-19142</strain>
    </source>
</reference>
<dbReference type="AlphaFoldDB" id="A0A0J9C758"/>
<dbReference type="InterPro" id="IPR009936">
    <property type="entry name" value="DUF1468"/>
</dbReference>
<evidence type="ECO:0000313" key="3">
    <source>
        <dbReference type="EMBL" id="KMW20943.1"/>
    </source>
</evidence>
<gene>
    <name evidence="3" type="ORF">HMPREF9470_01787</name>
</gene>
<evidence type="ECO:0000256" key="1">
    <source>
        <dbReference type="SAM" id="Phobius"/>
    </source>
</evidence>
<sequence length="158" mass="16944">MSHNKKEIGSGVIFFLIAVALYAGSYAIVVTTNDAMGPQFFPRTVAICMGILAVAQVASGLKKERKEQGSGERSGFNIRAAATIGILFAYALLVQTVGFIIMTAVYLLAQILLLLPEKRLRSGKGILVTAAVSVVTPILIYELFYRAFSIFLPTGLLG</sequence>
<feature type="transmembrane region" description="Helical" evidence="1">
    <location>
        <begin position="76"/>
        <end position="93"/>
    </location>
</feature>
<organism evidence="3 4">
    <name type="scientific">[Clostridium] citroniae WAL-19142</name>
    <dbReference type="NCBI Taxonomy" id="742734"/>
    <lineage>
        <taxon>Bacteria</taxon>
        <taxon>Bacillati</taxon>
        <taxon>Bacillota</taxon>
        <taxon>Clostridia</taxon>
        <taxon>Lachnospirales</taxon>
        <taxon>Lachnospiraceae</taxon>
        <taxon>Enterocloster</taxon>
    </lineage>
</organism>
<keyword evidence="1" id="KW-0812">Transmembrane</keyword>
<feature type="transmembrane region" description="Helical" evidence="1">
    <location>
        <begin position="12"/>
        <end position="29"/>
    </location>
</feature>
<name>A0A0J9C758_9FIRM</name>
<dbReference type="OrthoDB" id="1987500at2"/>
<comment type="caution">
    <text evidence="3">The sequence shown here is derived from an EMBL/GenBank/DDBJ whole genome shotgun (WGS) entry which is preliminary data.</text>
</comment>
<dbReference type="EMBL" id="ADLK01000017">
    <property type="protein sequence ID" value="KMW20943.1"/>
    <property type="molecule type" value="Genomic_DNA"/>
</dbReference>